<evidence type="ECO:0000256" key="3">
    <source>
        <dbReference type="ARBA" id="ARBA00022692"/>
    </source>
</evidence>
<reference evidence="13 14" key="1">
    <citation type="submission" date="2022-05" db="EMBL/GenBank/DDBJ databases">
        <authorList>
            <consortium name="Genoscope - CEA"/>
            <person name="William W."/>
        </authorList>
    </citation>
    <scope>NUCLEOTIDE SEQUENCE [LARGE SCALE GENOMIC DNA]</scope>
</reference>
<evidence type="ECO:0000256" key="1">
    <source>
        <dbReference type="ARBA" id="ARBA00004651"/>
    </source>
</evidence>
<feature type="transmembrane region" description="Helical" evidence="11">
    <location>
        <begin position="52"/>
        <end position="79"/>
    </location>
</feature>
<evidence type="ECO:0000313" key="14">
    <source>
        <dbReference type="Proteomes" id="UP001159405"/>
    </source>
</evidence>
<dbReference type="SMART" id="SM01381">
    <property type="entry name" value="7TM_GPCR_Srsx"/>
    <property type="match status" value="1"/>
</dbReference>
<proteinExistence type="inferred from homology"/>
<feature type="domain" description="G-protein coupled receptors family 1 profile" evidence="12">
    <location>
        <begin position="31"/>
        <end position="278"/>
    </location>
</feature>
<keyword evidence="9 10" id="KW-0807">Transducer</keyword>
<organism evidence="13 14">
    <name type="scientific">Porites lobata</name>
    <dbReference type="NCBI Taxonomy" id="104759"/>
    <lineage>
        <taxon>Eukaryota</taxon>
        <taxon>Metazoa</taxon>
        <taxon>Cnidaria</taxon>
        <taxon>Anthozoa</taxon>
        <taxon>Hexacorallia</taxon>
        <taxon>Scleractinia</taxon>
        <taxon>Fungiina</taxon>
        <taxon>Poritidae</taxon>
        <taxon>Porites</taxon>
    </lineage>
</organism>
<evidence type="ECO:0000256" key="10">
    <source>
        <dbReference type="RuleBase" id="RU000688"/>
    </source>
</evidence>
<dbReference type="InterPro" id="IPR017452">
    <property type="entry name" value="GPCR_Rhodpsn_7TM"/>
</dbReference>
<keyword evidence="14" id="KW-1185">Reference proteome</keyword>
<keyword evidence="2" id="KW-1003">Cell membrane</keyword>
<comment type="caution">
    <text evidence="13">The sequence shown here is derived from an EMBL/GenBank/DDBJ whole genome shotgun (WGS) entry which is preliminary data.</text>
</comment>
<keyword evidence="7 10" id="KW-0675">Receptor</keyword>
<evidence type="ECO:0000256" key="9">
    <source>
        <dbReference type="ARBA" id="ARBA00023224"/>
    </source>
</evidence>
<evidence type="ECO:0000256" key="4">
    <source>
        <dbReference type="ARBA" id="ARBA00022989"/>
    </source>
</evidence>
<evidence type="ECO:0000256" key="8">
    <source>
        <dbReference type="ARBA" id="ARBA00023180"/>
    </source>
</evidence>
<dbReference type="Gene3D" id="1.20.1070.10">
    <property type="entry name" value="Rhodopsin 7-helix transmembrane proteins"/>
    <property type="match status" value="1"/>
</dbReference>
<dbReference type="PRINTS" id="PR00237">
    <property type="entry name" value="GPCRRHODOPSN"/>
</dbReference>
<keyword evidence="6 11" id="KW-0472">Membrane</keyword>
<evidence type="ECO:0000256" key="6">
    <source>
        <dbReference type="ARBA" id="ARBA00023136"/>
    </source>
</evidence>
<evidence type="ECO:0000256" key="5">
    <source>
        <dbReference type="ARBA" id="ARBA00023040"/>
    </source>
</evidence>
<comment type="similarity">
    <text evidence="10">Belongs to the G-protein coupled receptor 1 family.</text>
</comment>
<dbReference type="CDD" id="cd00637">
    <property type="entry name" value="7tm_classA_rhodopsin-like"/>
    <property type="match status" value="1"/>
</dbReference>
<feature type="transmembrane region" description="Helical" evidence="11">
    <location>
        <begin position="161"/>
        <end position="185"/>
    </location>
</feature>
<evidence type="ECO:0000256" key="11">
    <source>
        <dbReference type="SAM" id="Phobius"/>
    </source>
</evidence>
<sequence>MIVNPDQEFKSRIFIINGAILLLFAVLISISNGVLLFMIYKDPLKTFRNATAVLVISLGFADLLTGCVTAVDVGISHILEGLAIQKVLLQAKIISQITVRAGVFIITMFAVERFIAVVFPYFYRFSVTVRKVTLGCVSCWLLAIISSCLELVVDRDVYDVIFLYITFVVPLLTVCVTYCTTYWVLKDKTKRLHRVHSANKTTKKEGRVSKKSEKLQIELMKTAMLIIFVFVLSLVPFWSLTVIGRYCKSCKQEKWYIASYRFSIPILYSNSAFNPILYAWRMQPYRRSFQAIFGRRQVSPRNSSFADNTQRNETYVKVSHAGDESKL</sequence>
<evidence type="ECO:0000259" key="12">
    <source>
        <dbReference type="PROSITE" id="PS50262"/>
    </source>
</evidence>
<dbReference type="PANTHER" id="PTHR24246">
    <property type="entry name" value="OLFACTORY RECEPTOR AND ADENOSINE RECEPTOR"/>
    <property type="match status" value="1"/>
</dbReference>
<dbReference type="Pfam" id="PF00001">
    <property type="entry name" value="7tm_1"/>
    <property type="match status" value="2"/>
</dbReference>
<feature type="transmembrane region" description="Helical" evidence="11">
    <location>
        <begin position="99"/>
        <end position="123"/>
    </location>
</feature>
<accession>A0ABN8QUQ2</accession>
<feature type="transmembrane region" description="Helical" evidence="11">
    <location>
        <begin position="13"/>
        <end position="40"/>
    </location>
</feature>
<dbReference type="PANTHER" id="PTHR24246:SF27">
    <property type="entry name" value="ADENOSINE RECEPTOR, ISOFORM A"/>
    <property type="match status" value="1"/>
</dbReference>
<feature type="transmembrane region" description="Helical" evidence="11">
    <location>
        <begin position="219"/>
        <end position="240"/>
    </location>
</feature>
<name>A0ABN8QUQ2_9CNID</name>
<dbReference type="EMBL" id="CALNXK010000156">
    <property type="protein sequence ID" value="CAH3170530.1"/>
    <property type="molecule type" value="Genomic_DNA"/>
</dbReference>
<evidence type="ECO:0000256" key="2">
    <source>
        <dbReference type="ARBA" id="ARBA00022475"/>
    </source>
</evidence>
<dbReference type="PROSITE" id="PS50262">
    <property type="entry name" value="G_PROTEIN_RECEP_F1_2"/>
    <property type="match status" value="1"/>
</dbReference>
<keyword evidence="5 10" id="KW-0297">G-protein coupled receptor</keyword>
<feature type="transmembrane region" description="Helical" evidence="11">
    <location>
        <begin position="260"/>
        <end position="280"/>
    </location>
</feature>
<evidence type="ECO:0000313" key="13">
    <source>
        <dbReference type="EMBL" id="CAH3170530.1"/>
    </source>
</evidence>
<dbReference type="Proteomes" id="UP001159405">
    <property type="component" value="Unassembled WGS sequence"/>
</dbReference>
<keyword evidence="8" id="KW-0325">Glycoprotein</keyword>
<keyword evidence="4 11" id="KW-1133">Transmembrane helix</keyword>
<keyword evidence="3 10" id="KW-0812">Transmembrane</keyword>
<dbReference type="PROSITE" id="PS00237">
    <property type="entry name" value="G_PROTEIN_RECEP_F1_1"/>
    <property type="match status" value="1"/>
</dbReference>
<gene>
    <name evidence="13" type="ORF">PLOB_00010774</name>
</gene>
<comment type="subcellular location">
    <subcellularLocation>
        <location evidence="1">Cell membrane</location>
        <topology evidence="1">Multi-pass membrane protein</topology>
    </subcellularLocation>
</comment>
<evidence type="ECO:0000256" key="7">
    <source>
        <dbReference type="ARBA" id="ARBA00023170"/>
    </source>
</evidence>
<feature type="transmembrane region" description="Helical" evidence="11">
    <location>
        <begin position="132"/>
        <end position="149"/>
    </location>
</feature>
<dbReference type="SUPFAM" id="SSF81321">
    <property type="entry name" value="Family A G protein-coupled receptor-like"/>
    <property type="match status" value="1"/>
</dbReference>
<dbReference type="InterPro" id="IPR000276">
    <property type="entry name" value="GPCR_Rhodpsn"/>
</dbReference>
<protein>
    <recommendedName>
        <fullName evidence="12">G-protein coupled receptors family 1 profile domain-containing protein</fullName>
    </recommendedName>
</protein>